<dbReference type="Proteomes" id="UP001642540">
    <property type="component" value="Unassembled WGS sequence"/>
</dbReference>
<evidence type="ECO:0000313" key="4">
    <source>
        <dbReference type="EMBL" id="CAL8112245.1"/>
    </source>
</evidence>
<proteinExistence type="predicted"/>
<feature type="transmembrane region" description="Helical" evidence="2">
    <location>
        <begin position="160"/>
        <end position="181"/>
    </location>
</feature>
<feature type="domain" description="C-type lectin" evidence="3">
    <location>
        <begin position="627"/>
        <end position="742"/>
    </location>
</feature>
<feature type="transmembrane region" description="Helical" evidence="2">
    <location>
        <begin position="40"/>
        <end position="59"/>
    </location>
</feature>
<dbReference type="InterPro" id="IPR001304">
    <property type="entry name" value="C-type_lectin-like"/>
</dbReference>
<gene>
    <name evidence="4" type="ORF">ODALV1_LOCUS15556</name>
</gene>
<evidence type="ECO:0000256" key="2">
    <source>
        <dbReference type="SAM" id="Phobius"/>
    </source>
</evidence>
<comment type="caution">
    <text evidence="4">The sequence shown here is derived from an EMBL/GenBank/DDBJ whole genome shotgun (WGS) entry which is preliminary data.</text>
</comment>
<dbReference type="Pfam" id="PF00059">
    <property type="entry name" value="Lectin_C"/>
    <property type="match status" value="1"/>
</dbReference>
<dbReference type="InterPro" id="IPR016187">
    <property type="entry name" value="CTDL_fold"/>
</dbReference>
<dbReference type="PANTHER" id="PTHR35383">
    <property type="entry name" value="MUCIN 12EA-RELATED"/>
    <property type="match status" value="1"/>
</dbReference>
<evidence type="ECO:0000259" key="3">
    <source>
        <dbReference type="PROSITE" id="PS50041"/>
    </source>
</evidence>
<evidence type="ECO:0000256" key="1">
    <source>
        <dbReference type="SAM" id="MobiDB-lite"/>
    </source>
</evidence>
<name>A0ABP1QV88_9HEXA</name>
<dbReference type="Gene3D" id="3.10.100.10">
    <property type="entry name" value="Mannose-Binding Protein A, subunit A"/>
    <property type="match status" value="1"/>
</dbReference>
<keyword evidence="2" id="KW-1133">Transmembrane helix</keyword>
<keyword evidence="2" id="KW-0472">Membrane</keyword>
<feature type="compositionally biased region" description="Low complexity" evidence="1">
    <location>
        <begin position="1265"/>
        <end position="1294"/>
    </location>
</feature>
<dbReference type="SUPFAM" id="SSF56436">
    <property type="entry name" value="C-type lectin-like"/>
    <property type="match status" value="1"/>
</dbReference>
<evidence type="ECO:0000313" key="5">
    <source>
        <dbReference type="Proteomes" id="UP001642540"/>
    </source>
</evidence>
<keyword evidence="5" id="KW-1185">Reference proteome</keyword>
<sequence length="1305" mass="145388">MTVTKNFAHWQETQPIFLESFKDSTVEIVWGNGDPLTSTILAQCILLPCVLMIFNIYHVEDQIYNLSHKYDSNRNYWIREQAQTHILAHNAIVIARQKYSTHDFLLIADTVSHKNRWHERPFLSLFVELSTQIPIKLPMVVILTIPKPGIISPDSIQGRVISVFVSSILIFVNLSSNSLYIGCFSCHENHKQIIEAIRFKPSDSITFEFLPKSSANSLKDIYLHWKSLHSHLFLGSEAKPDNCMTFSSYNEGLFPFPEETCQVYEEYFRYKNCSNFEACILFYTELLQISPKHSIGVHDSWRIFPFVQNQTDISLQILFPNIKFFDANLEAYLAPFKLDIWLCLLSSMIGFSAWLIWIEGQNFGRVAFIQFSIILEQNVEHLRTKRICGKSMLILWIYCSIFLRFFYTSSLYSLLTDDEVPIDYPQNMQELLLRRDFDVLLTDELFETIYWTFAGMDSYPPQQLEKFYIRVLKKAFFMTEDIGTSALQHILNGEAGEVWYFIEKNLTSVRALNNARHKTEYLKFHSFAIMCETANDESCSIFEPFSGNVRLYHVFLKESRFFSSNAFWSESSPSFVTIHFSEFLGSFVHSGLYELLVVRFRKLSETLKSLFYIGTAELEDGTLFKHYWADNVARTWNEGKNYCENRGLGVSLATVKSEEEVAVLKRAYGSSTFSGTYWISAGLAPPPNSMIWVDGINDTISYIGMPWRTNEVSMICGAFHSLASESYFQTVNCSSKYRVLCARTERRNTFPPTKPTTEPPTTEVPTKEPPTTEEPTTEPATTEEPTTEPGTTEEPPTTEEPTTEPGTTEEPTTEPPTTEEPTTEPPTTAEPTTEPGTTEETTTEPPTTEEPTTEPGTTEETSTEPPTTEEPTTEPGTTEEPTTEPGTTEEPTTEPGTTEEPTTEPPTTEEPTTEPGTTEEPTTEPPTTEEPTTEPGTTEEPTTEPPTTEEPTTEPGTTEEPTTEPGTTEEPTTEPGTTEELTTEPPTTEEPTTEPGTTEEPTTEPPTTEEPTTEPGTTEEPTTEPPTTEEPTTEPPTTEEPTTEPPTTEEPTTEPPTTAEPTTEPPTTEEPTTEPPTTAEPTTEPGTTEEPTTEAGTTEEPTTEPGTTEEPTTEPPTTEEPTTEPGTTEEPPREPPTTEEPTTEPGTTEEPTTEPPTTEEPTTEPPTTEEPTTEPPTTEEPTTEPGTTEIPTTEPATTEIPTTEPATTEIPTTEPATTEIPTTEPATTEPATTEPATTEPATTEIPTTEPATTEPPITELPPTEPSTTDVPTTEPPTSEVSTTETATTDAQTTEGAITEALTSKR</sequence>
<feature type="region of interest" description="Disordered" evidence="1">
    <location>
        <begin position="748"/>
        <end position="1305"/>
    </location>
</feature>
<feature type="transmembrane region" description="Helical" evidence="2">
    <location>
        <begin position="393"/>
        <end position="415"/>
    </location>
</feature>
<accession>A0ABP1QV88</accession>
<feature type="compositionally biased region" description="Low complexity" evidence="1">
    <location>
        <begin position="773"/>
        <end position="1129"/>
    </location>
</feature>
<reference evidence="4 5" key="1">
    <citation type="submission" date="2024-08" db="EMBL/GenBank/DDBJ databases">
        <authorList>
            <person name="Cucini C."/>
            <person name="Frati F."/>
        </authorList>
    </citation>
    <scope>NUCLEOTIDE SEQUENCE [LARGE SCALE GENOMIC DNA]</scope>
</reference>
<dbReference type="PROSITE" id="PS50041">
    <property type="entry name" value="C_TYPE_LECTIN_2"/>
    <property type="match status" value="1"/>
</dbReference>
<dbReference type="PANTHER" id="PTHR35383:SF1">
    <property type="entry name" value="MUCIN 12EA-RELATED"/>
    <property type="match status" value="1"/>
</dbReference>
<dbReference type="InterPro" id="IPR016186">
    <property type="entry name" value="C-type_lectin-like/link_sf"/>
</dbReference>
<organism evidence="4 5">
    <name type="scientific">Orchesella dallaii</name>
    <dbReference type="NCBI Taxonomy" id="48710"/>
    <lineage>
        <taxon>Eukaryota</taxon>
        <taxon>Metazoa</taxon>
        <taxon>Ecdysozoa</taxon>
        <taxon>Arthropoda</taxon>
        <taxon>Hexapoda</taxon>
        <taxon>Collembola</taxon>
        <taxon>Entomobryomorpha</taxon>
        <taxon>Entomobryoidea</taxon>
        <taxon>Orchesellidae</taxon>
        <taxon>Orchesellinae</taxon>
        <taxon>Orchesella</taxon>
    </lineage>
</organism>
<feature type="compositionally biased region" description="Low complexity" evidence="1">
    <location>
        <begin position="1139"/>
        <end position="1257"/>
    </location>
</feature>
<keyword evidence="2" id="KW-0812">Transmembrane</keyword>
<protein>
    <recommendedName>
        <fullName evidence="3">C-type lectin domain-containing protein</fullName>
    </recommendedName>
</protein>
<dbReference type="EMBL" id="CAXLJM020000048">
    <property type="protein sequence ID" value="CAL8112245.1"/>
    <property type="molecule type" value="Genomic_DNA"/>
</dbReference>